<keyword evidence="7" id="KW-0732">Signal</keyword>
<evidence type="ECO:0000256" key="1">
    <source>
        <dbReference type="ARBA" id="ARBA00022485"/>
    </source>
</evidence>
<accession>A0ABY1QET6</accession>
<dbReference type="InterPro" id="IPR036514">
    <property type="entry name" value="SGNH_hydro_sf"/>
</dbReference>
<dbReference type="EMBL" id="FXUG01000012">
    <property type="protein sequence ID" value="SMP69372.1"/>
    <property type="molecule type" value="Genomic_DNA"/>
</dbReference>
<organism evidence="9 10">
    <name type="scientific">Neorhodopirellula lusitana</name>
    <dbReference type="NCBI Taxonomy" id="445327"/>
    <lineage>
        <taxon>Bacteria</taxon>
        <taxon>Pseudomonadati</taxon>
        <taxon>Planctomycetota</taxon>
        <taxon>Planctomycetia</taxon>
        <taxon>Pirellulales</taxon>
        <taxon>Pirellulaceae</taxon>
        <taxon>Neorhodopirellula</taxon>
    </lineage>
</organism>
<dbReference type="Gene3D" id="3.40.50.1110">
    <property type="entry name" value="SGNH hydrolase"/>
    <property type="match status" value="1"/>
</dbReference>
<name>A0ABY1QET6_9BACT</name>
<keyword evidence="1" id="KW-0004">4Fe-4S</keyword>
<sequence>MSDRISLSISIPFRVCLTAACLILASHVAGVAVAEDSPAESSAAESPVPEASAVSPCDIVCFGDSITNRGYPSILGSTLGVDSVNAGVGGNTTAKALRRMSTDVIARKPKVVVILFGTNDLRVDSPKVHVPLDKYEANLHEMVAKCRKIGAKTVICSPTPIVAEQFLQRHEQAIYDQAGGLSQLLESYCETAARVAKNEQIPFVDLNKIMQTEPEWFTKDGVHPDETSCALIAKHIAKAAAPLLSITRRSANGALQKDKADQNSEADIVIYGASSAGITAAVQAARMNRSVILIEPSSHIGGLTSGGLGATDIGNKNVIGGLSREFYSRVAQHYAKDTSWVHEARDEFFNQRSKRTTLDEVMRPNATMWTFEPHVAARIFTELLGEAGIEVQLEQRLASVAKEGAHITSITTENGNVYQAKMFIDATYEGDLMAKAGVEYRVGREANSEYDETLNGIRDRTPKNQIYGGVDPYVIPGDANSGLIPLIQPGDGGTPGEGDHRVQAYNFRLCFTDVQSNRLELAPPPNYDPARYELAARRVEKIVEAGAVPHIKQFCNPVWMPNRKTDINNSQGISTDFIGGNYDYPDGDYATRADIWQAHEDYIRGFWYFMSTSNRVPEKLRNEFLAFGPCKDEFADTQGWPTQLYVREARRMVADYVMTEANCRSQEVVKDSVGMAAYGMDSHNCQRIVQNGAARNEGDVQQHGLKPYPISYRSIVPKAVQCDNLAVPVCMSASHIAFGSIRMEPVFMVLGQSSAIAASLAIEHDSTIQQVPYQAFHQVALATGQVLKLPARKSNKQVSSNAKPSSIPPSAKWTNRSGDNDWNSGKNWLNNAAPADTAKVYVDQSSHDKAVLREGETLNVSSIYIGSEFGREGTLEVTGGKLSATARASRHTRIGVSGGVGQFIQTGGEVRLNALQIGVGYDSRGTYHLSGGQLILSRLINGETGSIAVGDSVPEGIGVLTITGGSLQTRSGITIGNSDSTGVVNIVGSQCSSIVIGTGVDHDGFWKQHSGSTLNFEIGAEGVTPILVFDADNETDGGDVHFENGAMLDVSFTGTAKPGQWDVMSWDGKLVDDGLRLSPSVDTNAWSFRFVDSDHSGAPDVLRLIHR</sequence>
<dbReference type="InterPro" id="IPR036188">
    <property type="entry name" value="FAD/NAD-bd_sf"/>
</dbReference>
<evidence type="ECO:0000256" key="7">
    <source>
        <dbReference type="SAM" id="SignalP"/>
    </source>
</evidence>
<evidence type="ECO:0000256" key="2">
    <source>
        <dbReference type="ARBA" id="ARBA00022723"/>
    </source>
</evidence>
<dbReference type="PANTHER" id="PTHR43498">
    <property type="entry name" value="FERREDOXIN:COB-COM HETERODISULFIDE REDUCTASE SUBUNIT A"/>
    <property type="match status" value="1"/>
</dbReference>
<keyword evidence="4" id="KW-0408">Iron</keyword>
<evidence type="ECO:0000256" key="6">
    <source>
        <dbReference type="SAM" id="MobiDB-lite"/>
    </source>
</evidence>
<keyword evidence="10" id="KW-1185">Reference proteome</keyword>
<dbReference type="PANTHER" id="PTHR43498:SF1">
    <property type="entry name" value="COB--COM HETERODISULFIDE REDUCTASE IRON-SULFUR SUBUNIT A"/>
    <property type="match status" value="1"/>
</dbReference>
<dbReference type="InterPro" id="IPR013830">
    <property type="entry name" value="SGNH_hydro"/>
</dbReference>
<dbReference type="SUPFAM" id="SSF52266">
    <property type="entry name" value="SGNH hydrolase"/>
    <property type="match status" value="1"/>
</dbReference>
<dbReference type="InterPro" id="IPR039650">
    <property type="entry name" value="HdrA-like"/>
</dbReference>
<dbReference type="SUPFAM" id="SSF51905">
    <property type="entry name" value="FAD/NAD(P)-binding domain"/>
    <property type="match status" value="1"/>
</dbReference>
<dbReference type="RefSeq" id="WP_283434163.1">
    <property type="nucleotide sequence ID" value="NZ_FXUG01000012.1"/>
</dbReference>
<gene>
    <name evidence="9" type="ORF">SAMN06265222_11219</name>
</gene>
<protein>
    <submittedName>
        <fullName evidence="9">Lysophospholipase L1</fullName>
    </submittedName>
</protein>
<evidence type="ECO:0000256" key="4">
    <source>
        <dbReference type="ARBA" id="ARBA00023004"/>
    </source>
</evidence>
<feature type="region of interest" description="Disordered" evidence="6">
    <location>
        <begin position="792"/>
        <end position="819"/>
    </location>
</feature>
<comment type="caution">
    <text evidence="9">The sequence shown here is derived from an EMBL/GenBank/DDBJ whole genome shotgun (WGS) entry which is preliminary data.</text>
</comment>
<dbReference type="Gene3D" id="3.50.50.60">
    <property type="entry name" value="FAD/NAD(P)-binding domain"/>
    <property type="match status" value="1"/>
</dbReference>
<reference evidence="9 10" key="1">
    <citation type="submission" date="2017-05" db="EMBL/GenBank/DDBJ databases">
        <authorList>
            <person name="Varghese N."/>
            <person name="Submissions S."/>
        </authorList>
    </citation>
    <scope>NUCLEOTIDE SEQUENCE [LARGE SCALE GENOMIC DNA]</scope>
    <source>
        <strain evidence="9 10">DSM 25457</strain>
    </source>
</reference>
<dbReference type="Proteomes" id="UP001158067">
    <property type="component" value="Unassembled WGS sequence"/>
</dbReference>
<keyword evidence="2" id="KW-0479">Metal-binding</keyword>
<dbReference type="Pfam" id="PF13472">
    <property type="entry name" value="Lipase_GDSL_2"/>
    <property type="match status" value="1"/>
</dbReference>
<keyword evidence="3" id="KW-0560">Oxidoreductase</keyword>
<feature type="domain" description="SGNH hydrolase-type esterase" evidence="8">
    <location>
        <begin position="61"/>
        <end position="226"/>
    </location>
</feature>
<feature type="chain" id="PRO_5045266809" evidence="7">
    <location>
        <begin position="35"/>
        <end position="1107"/>
    </location>
</feature>
<evidence type="ECO:0000259" key="8">
    <source>
        <dbReference type="Pfam" id="PF13472"/>
    </source>
</evidence>
<dbReference type="Pfam" id="PF12831">
    <property type="entry name" value="FAD_oxidored"/>
    <property type="match status" value="1"/>
</dbReference>
<keyword evidence="5" id="KW-0411">Iron-sulfur</keyword>
<evidence type="ECO:0000256" key="5">
    <source>
        <dbReference type="ARBA" id="ARBA00023014"/>
    </source>
</evidence>
<evidence type="ECO:0000313" key="9">
    <source>
        <dbReference type="EMBL" id="SMP69372.1"/>
    </source>
</evidence>
<proteinExistence type="predicted"/>
<evidence type="ECO:0000313" key="10">
    <source>
        <dbReference type="Proteomes" id="UP001158067"/>
    </source>
</evidence>
<evidence type="ECO:0000256" key="3">
    <source>
        <dbReference type="ARBA" id="ARBA00023002"/>
    </source>
</evidence>
<feature type="signal peptide" evidence="7">
    <location>
        <begin position="1"/>
        <end position="34"/>
    </location>
</feature>